<reference evidence="2" key="1">
    <citation type="submission" date="2018-02" db="EMBL/GenBank/DDBJ databases">
        <authorList>
            <person name="Hausmann B."/>
        </authorList>
    </citation>
    <scope>NUCLEOTIDE SEQUENCE [LARGE SCALE GENOMIC DNA]</scope>
    <source>
        <strain evidence="2">Peat soil MAG SbF1</strain>
    </source>
</reference>
<gene>
    <name evidence="1" type="ORF">SBF1_3450004</name>
</gene>
<evidence type="ECO:0000313" key="2">
    <source>
        <dbReference type="Proteomes" id="UP000238916"/>
    </source>
</evidence>
<proteinExistence type="predicted"/>
<name>A0A2U3L2L7_9FIRM</name>
<accession>A0A2U3L2L7</accession>
<dbReference type="Proteomes" id="UP000238916">
    <property type="component" value="Unassembled WGS sequence"/>
</dbReference>
<sequence>MISLVDSQVFFAITSRCFFQLSDSSILNMELNIAFFTKSNDFLSLFIVESTVRRVCANFLTVGFVGDG</sequence>
<evidence type="ECO:0000313" key="1">
    <source>
        <dbReference type="EMBL" id="SPF46132.1"/>
    </source>
</evidence>
<protein>
    <submittedName>
        <fullName evidence="1">Uncharacterized protein</fullName>
    </submittedName>
</protein>
<dbReference type="AlphaFoldDB" id="A0A2U3L2L7"/>
<dbReference type="EMBL" id="OMOF01000274">
    <property type="protein sequence ID" value="SPF46132.1"/>
    <property type="molecule type" value="Genomic_DNA"/>
</dbReference>
<organism evidence="1 2">
    <name type="scientific">Candidatus Desulfosporosinus infrequens</name>
    <dbReference type="NCBI Taxonomy" id="2043169"/>
    <lineage>
        <taxon>Bacteria</taxon>
        <taxon>Bacillati</taxon>
        <taxon>Bacillota</taxon>
        <taxon>Clostridia</taxon>
        <taxon>Eubacteriales</taxon>
        <taxon>Desulfitobacteriaceae</taxon>
        <taxon>Desulfosporosinus</taxon>
    </lineage>
</organism>